<feature type="transmembrane region" description="Helical" evidence="4">
    <location>
        <begin position="332"/>
        <end position="352"/>
    </location>
</feature>
<feature type="transmembrane region" description="Helical" evidence="4">
    <location>
        <begin position="242"/>
        <end position="262"/>
    </location>
</feature>
<feature type="transmembrane region" description="Helical" evidence="4">
    <location>
        <begin position="465"/>
        <end position="489"/>
    </location>
</feature>
<accession>A0AA39L6E2</accession>
<comment type="caution">
    <text evidence="6">The sequence shown here is derived from an EMBL/GenBank/DDBJ whole genome shotgun (WGS) entry which is preliminary data.</text>
</comment>
<dbReference type="GO" id="GO:0022857">
    <property type="term" value="F:transmembrane transporter activity"/>
    <property type="evidence" value="ECO:0007669"/>
    <property type="project" value="InterPro"/>
</dbReference>
<evidence type="ECO:0000313" key="7">
    <source>
        <dbReference type="Proteomes" id="UP001175261"/>
    </source>
</evidence>
<dbReference type="InterPro" id="IPR050327">
    <property type="entry name" value="Proton-linked_MCT"/>
</dbReference>
<feature type="transmembrane region" description="Helical" evidence="4">
    <location>
        <begin position="441"/>
        <end position="459"/>
    </location>
</feature>
<dbReference type="InterPro" id="IPR036259">
    <property type="entry name" value="MFS_trans_sf"/>
</dbReference>
<dbReference type="PANTHER" id="PTHR11360:SF130">
    <property type="entry name" value="MAJOR FACILITATOR SUPERFAMILY (MFS) PROFILE DOMAIN-CONTAINING PROTEIN-RELATED"/>
    <property type="match status" value="1"/>
</dbReference>
<feature type="transmembrane region" description="Helical" evidence="4">
    <location>
        <begin position="211"/>
        <end position="230"/>
    </location>
</feature>
<evidence type="ECO:0000259" key="5">
    <source>
        <dbReference type="PROSITE" id="PS50850"/>
    </source>
</evidence>
<evidence type="ECO:0000256" key="1">
    <source>
        <dbReference type="ARBA" id="ARBA00004141"/>
    </source>
</evidence>
<feature type="compositionally biased region" description="Acidic residues" evidence="3">
    <location>
        <begin position="134"/>
        <end position="146"/>
    </location>
</feature>
<evidence type="ECO:0000256" key="2">
    <source>
        <dbReference type="ARBA" id="ARBA00006727"/>
    </source>
</evidence>
<keyword evidence="4" id="KW-0472">Membrane</keyword>
<feature type="domain" description="Major facilitator superfamily (MFS) profile" evidence="5">
    <location>
        <begin position="173"/>
        <end position="553"/>
    </location>
</feature>
<feature type="transmembrane region" description="Helical" evidence="4">
    <location>
        <begin position="501"/>
        <end position="522"/>
    </location>
</feature>
<dbReference type="EMBL" id="JAPDFR010000006">
    <property type="protein sequence ID" value="KAK0385549.1"/>
    <property type="molecule type" value="Genomic_DNA"/>
</dbReference>
<feature type="transmembrane region" description="Helical" evidence="4">
    <location>
        <begin position="301"/>
        <end position="320"/>
    </location>
</feature>
<feature type="transmembrane region" description="Helical" evidence="4">
    <location>
        <begin position="373"/>
        <end position="396"/>
    </location>
</feature>
<dbReference type="InterPro" id="IPR011701">
    <property type="entry name" value="MFS"/>
</dbReference>
<reference evidence="6" key="1">
    <citation type="submission" date="2022-10" db="EMBL/GenBank/DDBJ databases">
        <title>Determination and structural analysis of whole genome sequence of Sarocladium strictum F4-1.</title>
        <authorList>
            <person name="Hu L."/>
            <person name="Jiang Y."/>
        </authorList>
    </citation>
    <scope>NUCLEOTIDE SEQUENCE</scope>
    <source>
        <strain evidence="6">F4-1</strain>
    </source>
</reference>
<keyword evidence="4" id="KW-1133">Transmembrane helix</keyword>
<dbReference type="AlphaFoldDB" id="A0AA39L6E2"/>
<comment type="subcellular location">
    <subcellularLocation>
        <location evidence="1">Membrane</location>
        <topology evidence="1">Multi-pass membrane protein</topology>
    </subcellularLocation>
</comment>
<dbReference type="Pfam" id="PF07690">
    <property type="entry name" value="MFS_1"/>
    <property type="match status" value="1"/>
</dbReference>
<feature type="transmembrane region" description="Helical" evidence="4">
    <location>
        <begin position="408"/>
        <end position="429"/>
    </location>
</feature>
<feature type="transmembrane region" description="Helical" evidence="4">
    <location>
        <begin position="274"/>
        <end position="294"/>
    </location>
</feature>
<dbReference type="PROSITE" id="PS50850">
    <property type="entry name" value="MFS"/>
    <property type="match status" value="1"/>
</dbReference>
<protein>
    <recommendedName>
        <fullName evidence="5">Major facilitator superfamily (MFS) profile domain-containing protein</fullName>
    </recommendedName>
</protein>
<sequence length="565" mass="60452">MSKRIDSRFVCLNMNHRDLDADRADVGSDSRTEAPAAAVMQVAAAPEEGCKKRKSEFVEDVAEKANLTTKNVCQVNMYPTSSEEDIAEKGHFPSTKVCQVNILTTGSEEDVAEKGHFSSNKVFQVNIYPSSEDHDNDTEEDREDVDDHVQPSALYTKTSTIDYGPPPDGGILAWTQVVMGFFVLFVTWGYMNSFGAFQAYYITVFPGRPAADISWIGAVQVCLTFFVGAFSGRLLDAGHFKATFVTGAALHLLGVFMMSLSVDAYWKLMLTQGVLTGLGNGVMFTPSVALVATYFERKRGLAIGIVTTGNSAGGLVYPAIVRGVLPKLGFAWTARILGFMNLSGLLMAAIFMKPWLPPRKAGPIIELAAFKEPTYVCYVAGLFMFVWGTYYTLYYIASFGLQVIGMPYTEAATLITIVNGVGLPFRVLVPMLALKIGPLNSLFIMGFATSVIAFSWLGVTDSTGLYIFSTIYGIATAGFQCLMPTGIVSITARLNKAGTRLGMAFSVASIAGLTGPPIGGAIEGAGGAGGPRAAQAWAAVVTMMGALLIGASRLCKTGLVARKVC</sequence>
<proteinExistence type="inferred from homology"/>
<gene>
    <name evidence="6" type="ORF">NLU13_6728</name>
</gene>
<comment type="similarity">
    <text evidence="2">Belongs to the major facilitator superfamily. Monocarboxylate porter (TC 2.A.1.13) family.</text>
</comment>
<evidence type="ECO:0000256" key="3">
    <source>
        <dbReference type="SAM" id="MobiDB-lite"/>
    </source>
</evidence>
<feature type="transmembrane region" description="Helical" evidence="4">
    <location>
        <begin position="534"/>
        <end position="555"/>
    </location>
</feature>
<dbReference type="InterPro" id="IPR020846">
    <property type="entry name" value="MFS_dom"/>
</dbReference>
<dbReference type="Gene3D" id="1.20.1250.20">
    <property type="entry name" value="MFS general substrate transporter like domains"/>
    <property type="match status" value="2"/>
</dbReference>
<feature type="region of interest" description="Disordered" evidence="3">
    <location>
        <begin position="129"/>
        <end position="148"/>
    </location>
</feature>
<dbReference type="Proteomes" id="UP001175261">
    <property type="component" value="Unassembled WGS sequence"/>
</dbReference>
<evidence type="ECO:0000256" key="4">
    <source>
        <dbReference type="SAM" id="Phobius"/>
    </source>
</evidence>
<keyword evidence="4" id="KW-0812">Transmembrane</keyword>
<name>A0AA39L6E2_SARSR</name>
<dbReference type="GO" id="GO:0016020">
    <property type="term" value="C:membrane"/>
    <property type="evidence" value="ECO:0007669"/>
    <property type="project" value="UniProtKB-SubCell"/>
</dbReference>
<dbReference type="SUPFAM" id="SSF103473">
    <property type="entry name" value="MFS general substrate transporter"/>
    <property type="match status" value="1"/>
</dbReference>
<keyword evidence="7" id="KW-1185">Reference proteome</keyword>
<organism evidence="6 7">
    <name type="scientific">Sarocladium strictum</name>
    <name type="common">Black bundle disease fungus</name>
    <name type="synonym">Acremonium strictum</name>
    <dbReference type="NCBI Taxonomy" id="5046"/>
    <lineage>
        <taxon>Eukaryota</taxon>
        <taxon>Fungi</taxon>
        <taxon>Dikarya</taxon>
        <taxon>Ascomycota</taxon>
        <taxon>Pezizomycotina</taxon>
        <taxon>Sordariomycetes</taxon>
        <taxon>Hypocreomycetidae</taxon>
        <taxon>Hypocreales</taxon>
        <taxon>Sarocladiaceae</taxon>
        <taxon>Sarocladium</taxon>
    </lineage>
</organism>
<evidence type="ECO:0000313" key="6">
    <source>
        <dbReference type="EMBL" id="KAK0385549.1"/>
    </source>
</evidence>
<dbReference type="PANTHER" id="PTHR11360">
    <property type="entry name" value="MONOCARBOXYLATE TRANSPORTER"/>
    <property type="match status" value="1"/>
</dbReference>